<feature type="domain" description="VWFA" evidence="1">
    <location>
        <begin position="1"/>
        <end position="84"/>
    </location>
</feature>
<dbReference type="OrthoDB" id="2960279at2"/>
<dbReference type="RefSeq" id="WP_069644336.1">
    <property type="nucleotide sequence ID" value="NZ_MIJE01000035.1"/>
</dbReference>
<name>A0A1E5FYX5_9FIRM</name>
<evidence type="ECO:0000259" key="1">
    <source>
        <dbReference type="PROSITE" id="PS50234"/>
    </source>
</evidence>
<dbReference type="AlphaFoldDB" id="A0A1E5FYX5"/>
<comment type="caution">
    <text evidence="2">The sequence shown here is derived from an EMBL/GenBank/DDBJ whole genome shotgun (WGS) entry which is preliminary data.</text>
</comment>
<sequence>MAEMKQVLLITDGCSNVGEDPVDVARELARENITVNVIGIIDHGMIGQKGIAEVQSIAAAGNGICEIVKSQDLSYTVQAVTQQAVELTIEHVINRQLTQIIGDNRGIQALEPDKRSEVVEYMEDLSEQTPLKIVLLIDVSASMKQKMKDVEEAIYNLSLSLQARSGSSEIAVLAFPGSIQEHTKTLSEFTKEPGLMLELCSTLQARGATPTGPALMEAHSVLSSAKDYVV</sequence>
<dbReference type="Gene3D" id="3.40.50.410">
    <property type="entry name" value="von Willebrand factor, type A domain"/>
    <property type="match status" value="1"/>
</dbReference>
<dbReference type="EMBL" id="MIJE01000035">
    <property type="protein sequence ID" value="OEF95770.1"/>
    <property type="molecule type" value="Genomic_DNA"/>
</dbReference>
<dbReference type="Proteomes" id="UP000094296">
    <property type="component" value="Unassembled WGS sequence"/>
</dbReference>
<dbReference type="SUPFAM" id="SSF53300">
    <property type="entry name" value="vWA-like"/>
    <property type="match status" value="2"/>
</dbReference>
<dbReference type="Pfam" id="PF13519">
    <property type="entry name" value="VWA_2"/>
    <property type="match status" value="1"/>
</dbReference>
<dbReference type="InterPro" id="IPR036465">
    <property type="entry name" value="vWFA_dom_sf"/>
</dbReference>
<proteinExistence type="predicted"/>
<dbReference type="PROSITE" id="PS50234">
    <property type="entry name" value="VWFA"/>
    <property type="match status" value="1"/>
</dbReference>
<reference evidence="2 3" key="1">
    <citation type="submission" date="2016-09" db="EMBL/GenBank/DDBJ databases">
        <title>Draft genome sequence for the type strain of Desulfuribacillus alkaliarsenatis AHT28, an obligately anaerobic, sulfidogenic bacterium isolated from Russian soda lake sediments.</title>
        <authorList>
            <person name="Abin C.A."/>
            <person name="Hollibaugh J.T."/>
        </authorList>
    </citation>
    <scope>NUCLEOTIDE SEQUENCE [LARGE SCALE GENOMIC DNA]</scope>
    <source>
        <strain evidence="2 3">AHT28</strain>
    </source>
</reference>
<dbReference type="STRING" id="766136.BHF68_11775"/>
<evidence type="ECO:0000313" key="2">
    <source>
        <dbReference type="EMBL" id="OEF95770.1"/>
    </source>
</evidence>
<evidence type="ECO:0000313" key="3">
    <source>
        <dbReference type="Proteomes" id="UP000094296"/>
    </source>
</evidence>
<keyword evidence="3" id="KW-1185">Reference proteome</keyword>
<protein>
    <recommendedName>
        <fullName evidence="1">VWFA domain-containing protein</fullName>
    </recommendedName>
</protein>
<accession>A0A1E5FYX5</accession>
<dbReference type="CDD" id="cd00198">
    <property type="entry name" value="vWFA"/>
    <property type="match status" value="1"/>
</dbReference>
<dbReference type="Pfam" id="PF00092">
    <property type="entry name" value="VWA"/>
    <property type="match status" value="1"/>
</dbReference>
<organism evidence="2 3">
    <name type="scientific">Desulfuribacillus alkaliarsenatis</name>
    <dbReference type="NCBI Taxonomy" id="766136"/>
    <lineage>
        <taxon>Bacteria</taxon>
        <taxon>Bacillati</taxon>
        <taxon>Bacillota</taxon>
        <taxon>Desulfuribacillia</taxon>
        <taxon>Desulfuribacillales</taxon>
        <taxon>Desulfuribacillaceae</taxon>
        <taxon>Desulfuribacillus</taxon>
    </lineage>
</organism>
<dbReference type="InterPro" id="IPR002035">
    <property type="entry name" value="VWF_A"/>
</dbReference>
<gene>
    <name evidence="2" type="ORF">BHF68_11775</name>
</gene>